<evidence type="ECO:0000313" key="2">
    <source>
        <dbReference type="Proteomes" id="UP001317705"/>
    </source>
</evidence>
<evidence type="ECO:0000313" key="1">
    <source>
        <dbReference type="EMBL" id="BDV44603.1"/>
    </source>
</evidence>
<accession>A0ABN6VW47</accession>
<dbReference type="Proteomes" id="UP001317705">
    <property type="component" value="Chromosome"/>
</dbReference>
<protein>
    <recommendedName>
        <fullName evidence="3">YbhB/YbcL family Raf kinase inhibitor-like protein</fullName>
    </recommendedName>
</protein>
<dbReference type="NCBIfam" id="TIGR00481">
    <property type="entry name" value="YbhB/YbcL family Raf kinase inhibitor-like protein"/>
    <property type="match status" value="1"/>
</dbReference>
<dbReference type="PANTHER" id="PTHR30289:SF1">
    <property type="entry name" value="PEBP (PHOSPHATIDYLETHANOLAMINE-BINDING PROTEIN) FAMILY PROTEIN"/>
    <property type="match status" value="1"/>
</dbReference>
<dbReference type="InterPro" id="IPR005247">
    <property type="entry name" value="YbhB_YbcL/LppC-like"/>
</dbReference>
<sequence length="148" mass="15982">MERVTVTSPVFTGGGAIPAAYTCDGNDHNPPLHFSGVPKAARSLALIVDDPDAPAGTWVHWVVWNISPEGMIGENSVPAGATEGRNSWQRNRYGGPCPPSGTHRYYFKLYALDTIFALGPTTTAAELERVMAGHVIGRGELMGTYRRR</sequence>
<dbReference type="InterPro" id="IPR008914">
    <property type="entry name" value="PEBP"/>
</dbReference>
<dbReference type="Pfam" id="PF01161">
    <property type="entry name" value="PBP"/>
    <property type="match status" value="1"/>
</dbReference>
<reference evidence="1 2" key="1">
    <citation type="submission" date="2022-12" db="EMBL/GenBank/DDBJ databases">
        <title>Polyphasic characterization of Geotalea uranireducens NIT-SL11 newly isolated from a complex of sewage sludge and microbially reduced graphene oxide.</title>
        <authorList>
            <person name="Xie L."/>
            <person name="Yoshida N."/>
            <person name="Meng L."/>
        </authorList>
    </citation>
    <scope>NUCLEOTIDE SEQUENCE [LARGE SCALE GENOMIC DNA]</scope>
    <source>
        <strain evidence="1 2">NIT-SL11</strain>
    </source>
</reference>
<keyword evidence="2" id="KW-1185">Reference proteome</keyword>
<gene>
    <name evidence="1" type="ORF">GURASL_35260</name>
</gene>
<dbReference type="SUPFAM" id="SSF49777">
    <property type="entry name" value="PEBP-like"/>
    <property type="match status" value="1"/>
</dbReference>
<proteinExistence type="predicted"/>
<dbReference type="CDD" id="cd00865">
    <property type="entry name" value="PEBP_bact_arch"/>
    <property type="match status" value="1"/>
</dbReference>
<dbReference type="EMBL" id="AP027151">
    <property type="protein sequence ID" value="BDV44603.1"/>
    <property type="molecule type" value="Genomic_DNA"/>
</dbReference>
<evidence type="ECO:0008006" key="3">
    <source>
        <dbReference type="Google" id="ProtNLM"/>
    </source>
</evidence>
<dbReference type="InterPro" id="IPR036610">
    <property type="entry name" value="PEBP-like_sf"/>
</dbReference>
<dbReference type="PANTHER" id="PTHR30289">
    <property type="entry name" value="UNCHARACTERIZED PROTEIN YBCL-RELATED"/>
    <property type="match status" value="1"/>
</dbReference>
<name>A0ABN6VW47_9BACT</name>
<dbReference type="Gene3D" id="3.90.280.10">
    <property type="entry name" value="PEBP-like"/>
    <property type="match status" value="1"/>
</dbReference>
<organism evidence="1 2">
    <name type="scientific">Geotalea uraniireducens</name>
    <dbReference type="NCBI Taxonomy" id="351604"/>
    <lineage>
        <taxon>Bacteria</taxon>
        <taxon>Pseudomonadati</taxon>
        <taxon>Thermodesulfobacteriota</taxon>
        <taxon>Desulfuromonadia</taxon>
        <taxon>Geobacterales</taxon>
        <taxon>Geobacteraceae</taxon>
        <taxon>Geotalea</taxon>
    </lineage>
</organism>